<dbReference type="RefSeq" id="WP_092790383.1">
    <property type="nucleotide sequence ID" value="NZ_FOPC01000004.1"/>
</dbReference>
<evidence type="ECO:0000256" key="2">
    <source>
        <dbReference type="ARBA" id="ARBA00023276"/>
    </source>
</evidence>
<evidence type="ECO:0000259" key="5">
    <source>
        <dbReference type="Pfam" id="PF19408"/>
    </source>
</evidence>
<accession>A0A1I2SIY9</accession>
<dbReference type="GO" id="GO:0015979">
    <property type="term" value="P:photosynthesis"/>
    <property type="evidence" value="ECO:0007669"/>
    <property type="project" value="UniProtKB-KW"/>
</dbReference>
<dbReference type="Pfam" id="PF14870">
    <property type="entry name" value="PSII_BNR"/>
    <property type="match status" value="2"/>
</dbReference>
<dbReference type="STRING" id="435880.SAMN04487988_104236"/>
<reference evidence="7" key="1">
    <citation type="submission" date="2016-10" db="EMBL/GenBank/DDBJ databases">
        <authorList>
            <person name="Varghese N."/>
            <person name="Submissions S."/>
        </authorList>
    </citation>
    <scope>NUCLEOTIDE SEQUENCE [LARGE SCALE GENOMIC DNA]</scope>
    <source>
        <strain evidence="7">DSM 19315</strain>
    </source>
</reference>
<dbReference type="Proteomes" id="UP000199642">
    <property type="component" value="Unassembled WGS sequence"/>
</dbReference>
<dbReference type="GO" id="GO:0009523">
    <property type="term" value="C:photosystem II"/>
    <property type="evidence" value="ECO:0007669"/>
    <property type="project" value="UniProtKB-KW"/>
</dbReference>
<dbReference type="SUPFAM" id="SSF110296">
    <property type="entry name" value="Oligoxyloglucan reducing end-specific cellobiohydrolase"/>
    <property type="match status" value="3"/>
</dbReference>
<dbReference type="Pfam" id="PF19408">
    <property type="entry name" value="PKD_6"/>
    <property type="match status" value="3"/>
</dbReference>
<name>A0A1I2SIY9_9BACT</name>
<organism evidence="6 7">
    <name type="scientific">Algoriphagus hitonicola</name>
    <dbReference type="NCBI Taxonomy" id="435880"/>
    <lineage>
        <taxon>Bacteria</taxon>
        <taxon>Pseudomonadati</taxon>
        <taxon>Bacteroidota</taxon>
        <taxon>Cytophagia</taxon>
        <taxon>Cytophagales</taxon>
        <taxon>Cyclobacteriaceae</taxon>
        <taxon>Algoriphagus</taxon>
    </lineage>
</organism>
<dbReference type="NCBIfam" id="TIGR04183">
    <property type="entry name" value="Por_Secre_tail"/>
    <property type="match status" value="1"/>
</dbReference>
<dbReference type="InterPro" id="IPR028203">
    <property type="entry name" value="PSII_CF48-like_dom"/>
</dbReference>
<feature type="domain" description="Photosynthesis system II assembly factor Ycf48/Hcf136-like" evidence="3">
    <location>
        <begin position="515"/>
        <end position="560"/>
    </location>
</feature>
<dbReference type="InterPro" id="IPR045829">
    <property type="entry name" value="PKD_6"/>
</dbReference>
<keyword evidence="1" id="KW-0602">Photosynthesis</keyword>
<evidence type="ECO:0000259" key="4">
    <source>
        <dbReference type="Pfam" id="PF18962"/>
    </source>
</evidence>
<sequence length="938" mass="100451">MKKLFFLIPFVCLISVAENQAQTWTRLQGWGLDLESIFWVNDSVAFSGGENLLIRTQNRAQSWQELPYTFEGKVLSIAFANEEIGLAVGENGLLLKTEDSGQTWNEISLGEEADLNQIIQISELNWLIVAESGRIFKSEDQGESWSLISSGQTESLNDIFQLNSDTLYVAGDAGTLLRSENGGNTWKKLDLGQTTNFTGLAFSSSLIGYLVGDSGTILKTEDAGASWSALNSGVTSNLSKIAISSLDSRIISIVGENATALRSSDSGASFAKANLGETNTRAFHDLHFVPGTNTLYAVGQDGYLISSTNAGSSYTQRMAGVRNDFKAVDFKTDRYGFIGGENGAFFVTSNAGQSIISRPLPENSDVVGMNFWNNSYGFLTTASGKLLRTSNAGSAWIDLTPTFPESINGFYLFATSVIYASGNEGRVTSSFNSGGAWNTEIQSDTQNDLKEIMFFDFQFGIAVGENGQISYSDGGATWTTLPSLTEKNFNGLAKLDEMTAIVVGDDGSIFKTTDKALTWRQIEIQTDEDLLDVDFFGSEVGFISGKNGLTMQTGDGGETWVIIPSGTSRDLTGISAGNPLIAFAVGDDGTFLSYSCVPPTGGLSEITGVGTSCLNVERYSITDPVLEGSEILWRVDGGKILSGQGTNEVEIEWTDAGRNGVFVSRQNFCGTGETSYLEVIVNDIPGVSEQIGGEGSVCIEEEYTYTVSNQSGVDYDWTVSGGEIVNGQGTASVLVIWGETGDHSISVVPSNSCGEGSNLSKPILVKPQAETPGEISGEGITAPGEQIYEVIPVGENSYQWTIDGEGASIVEGQGTASVRVIWEREGEYTLSVRAQNSCGFSEASRLPVTVSFITSLEPEGDFPLLVYPNPSSGQLFLESESLSKWNSVEIVNQLGQSIVSAPISSGQTLAVFQDLPKGILLVRLKGRTGVLIKKIVVE</sequence>
<dbReference type="PANTHER" id="PTHR47199:SF2">
    <property type="entry name" value="PHOTOSYSTEM II STABILITY_ASSEMBLY FACTOR HCF136, CHLOROPLASTIC"/>
    <property type="match status" value="1"/>
</dbReference>
<dbReference type="AlphaFoldDB" id="A0A1I2SIY9"/>
<proteinExistence type="predicted"/>
<dbReference type="PANTHER" id="PTHR47199">
    <property type="entry name" value="PHOTOSYSTEM II STABILITY/ASSEMBLY FACTOR HCF136, CHLOROPLASTIC"/>
    <property type="match status" value="1"/>
</dbReference>
<dbReference type="Gene3D" id="2.130.10.10">
    <property type="entry name" value="YVTN repeat-like/Quinoprotein amine dehydrogenase"/>
    <property type="match status" value="3"/>
</dbReference>
<dbReference type="EMBL" id="FOPC01000004">
    <property type="protein sequence ID" value="SFG50867.1"/>
    <property type="molecule type" value="Genomic_DNA"/>
</dbReference>
<feature type="domain" description="PKD-like" evidence="5">
    <location>
        <begin position="770"/>
        <end position="848"/>
    </location>
</feature>
<feature type="domain" description="PKD-like" evidence="5">
    <location>
        <begin position="689"/>
        <end position="758"/>
    </location>
</feature>
<dbReference type="InterPro" id="IPR015943">
    <property type="entry name" value="WD40/YVTN_repeat-like_dom_sf"/>
</dbReference>
<feature type="domain" description="Photosynthesis system II assembly factor Ycf48/Hcf136-like" evidence="3">
    <location>
        <begin position="58"/>
        <end position="187"/>
    </location>
</feature>
<dbReference type="Pfam" id="PF18962">
    <property type="entry name" value="Por_Secre_tail"/>
    <property type="match status" value="1"/>
</dbReference>
<evidence type="ECO:0000259" key="3">
    <source>
        <dbReference type="Pfam" id="PF14870"/>
    </source>
</evidence>
<keyword evidence="2" id="KW-0604">Photosystem II</keyword>
<keyword evidence="7" id="KW-1185">Reference proteome</keyword>
<dbReference type="InterPro" id="IPR026444">
    <property type="entry name" value="Secre_tail"/>
</dbReference>
<feature type="domain" description="Secretion system C-terminal sorting" evidence="4">
    <location>
        <begin position="866"/>
        <end position="937"/>
    </location>
</feature>
<evidence type="ECO:0000256" key="1">
    <source>
        <dbReference type="ARBA" id="ARBA00022531"/>
    </source>
</evidence>
<gene>
    <name evidence="6" type="ORF">SAMN04487988_104236</name>
</gene>
<dbReference type="OrthoDB" id="9757809at2"/>
<feature type="domain" description="PKD-like" evidence="5">
    <location>
        <begin position="604"/>
        <end position="679"/>
    </location>
</feature>
<evidence type="ECO:0000313" key="6">
    <source>
        <dbReference type="EMBL" id="SFG50867.1"/>
    </source>
</evidence>
<evidence type="ECO:0000313" key="7">
    <source>
        <dbReference type="Proteomes" id="UP000199642"/>
    </source>
</evidence>
<protein>
    <submittedName>
        <fullName evidence="6">Por secretion system C-terminal sorting domain-containing protein</fullName>
    </submittedName>
</protein>